<evidence type="ECO:0000256" key="4">
    <source>
        <dbReference type="ARBA" id="ARBA00022692"/>
    </source>
</evidence>
<feature type="transmembrane region" description="Helical" evidence="10">
    <location>
        <begin position="530"/>
        <end position="552"/>
    </location>
</feature>
<feature type="transmembrane region" description="Helical" evidence="10">
    <location>
        <begin position="159"/>
        <end position="181"/>
    </location>
</feature>
<dbReference type="AlphaFoldDB" id="A0A8H7T100"/>
<feature type="transmembrane region" description="Helical" evidence="10">
    <location>
        <begin position="344"/>
        <end position="367"/>
    </location>
</feature>
<dbReference type="GO" id="GO:0035673">
    <property type="term" value="F:oligopeptide transmembrane transporter activity"/>
    <property type="evidence" value="ECO:0007669"/>
    <property type="project" value="InterPro"/>
</dbReference>
<proteinExistence type="inferred from homology"/>
<dbReference type="GO" id="GO:0016020">
    <property type="term" value="C:membrane"/>
    <property type="evidence" value="ECO:0007669"/>
    <property type="project" value="UniProtKB-SubCell"/>
</dbReference>
<feature type="transmembrane region" description="Helical" evidence="10">
    <location>
        <begin position="686"/>
        <end position="705"/>
    </location>
</feature>
<feature type="transmembrane region" description="Helical" evidence="10">
    <location>
        <begin position="504"/>
        <end position="524"/>
    </location>
</feature>
<feature type="transmembrane region" description="Helical" evidence="10">
    <location>
        <begin position="451"/>
        <end position="471"/>
    </location>
</feature>
<evidence type="ECO:0000256" key="7">
    <source>
        <dbReference type="ARBA" id="ARBA00022989"/>
    </source>
</evidence>
<keyword evidence="5" id="KW-0571">Peptide transport</keyword>
<evidence type="ECO:0008006" key="13">
    <source>
        <dbReference type="Google" id="ProtNLM"/>
    </source>
</evidence>
<dbReference type="Proteomes" id="UP000664132">
    <property type="component" value="Unassembled WGS sequence"/>
</dbReference>
<feature type="transmembrane region" description="Helical" evidence="10">
    <location>
        <begin position="129"/>
        <end position="147"/>
    </location>
</feature>
<evidence type="ECO:0000313" key="11">
    <source>
        <dbReference type="EMBL" id="KAG4411534.1"/>
    </source>
</evidence>
<dbReference type="InterPro" id="IPR004648">
    <property type="entry name" value="Oligpept_transpt"/>
</dbReference>
<evidence type="ECO:0000256" key="10">
    <source>
        <dbReference type="SAM" id="Phobius"/>
    </source>
</evidence>
<name>A0A8H7T100_9HELO</name>
<dbReference type="GO" id="GO:0015031">
    <property type="term" value="P:protein transport"/>
    <property type="evidence" value="ECO:0007669"/>
    <property type="project" value="UniProtKB-KW"/>
</dbReference>
<feature type="compositionally biased region" description="Polar residues" evidence="9">
    <location>
        <begin position="65"/>
        <end position="77"/>
    </location>
</feature>
<dbReference type="PANTHER" id="PTHR22601">
    <property type="entry name" value="ISP4 LIKE PROTEIN"/>
    <property type="match status" value="1"/>
</dbReference>
<keyword evidence="12" id="KW-1185">Reference proteome</keyword>
<evidence type="ECO:0000256" key="5">
    <source>
        <dbReference type="ARBA" id="ARBA00022856"/>
    </source>
</evidence>
<comment type="caution">
    <text evidence="11">The sequence shown here is derived from an EMBL/GenBank/DDBJ whole genome shotgun (WGS) entry which is preliminary data.</text>
</comment>
<evidence type="ECO:0000256" key="6">
    <source>
        <dbReference type="ARBA" id="ARBA00022927"/>
    </source>
</evidence>
<keyword evidence="6" id="KW-0653">Protein transport</keyword>
<dbReference type="OrthoDB" id="9986677at2759"/>
<dbReference type="Pfam" id="PF03169">
    <property type="entry name" value="OPT"/>
    <property type="match status" value="1"/>
</dbReference>
<evidence type="ECO:0000256" key="1">
    <source>
        <dbReference type="ARBA" id="ARBA00004141"/>
    </source>
</evidence>
<gene>
    <name evidence="11" type="ORF">IFR04_015336</name>
</gene>
<feature type="region of interest" description="Disordered" evidence="9">
    <location>
        <begin position="1"/>
        <end position="77"/>
    </location>
</feature>
<dbReference type="NCBIfam" id="TIGR00727">
    <property type="entry name" value="ISP4_OPT"/>
    <property type="match status" value="1"/>
</dbReference>
<sequence>MRRFRAPWASSPNDPANDPIEVLSSSSQTSAQDEKHTSKNTNEKKTSSMKSSSDAVSPADDLPAFQSSHQWDPNLPQSTLDALNSAAKTHDAEKIHEVEVTFAEDSPYEEVRAAVRTTDGGEVANTVRAWVLGMIFVTLGSGLNMFLSMRNPAINFPSIVVQLLVYPIGCLWARVVPMKVFHTFGIQWTFNTGPFTIKEHVVITLMSNVSIGYAYATDALLALAAKPLYNIDMGWGFQLLFTLSSQLIGISLAGLFRRFLIWPSAMLWPGQFSNTSLFYALHDKSKPDESQTNGWRISRYRFFLYVTIGAFVWYWVPGVLWQGLSVFAFITWIKPNNVVLNQLFGGFTGLSLIPITFDWTYVSAYLLDPLLAPVHALFNTLVGLIIFVIISAIGISYTGAFYSDYLPMSTSSTYDNTQSAYNVSRILTHDYKFNLTAYKAYSPMFLAPTFALNYGLSFAALMAAIVHTAMFHGKEIWYRFRAARNQEPDVHMRLMKKYNEAPDWWYGALFVIAMALGLATVLGFDSQLPWWGFFVSNIVALAFIIPTCMILATTNIMLSLNVLSPFLAGFMIPGKPIGVMLFKVYSTITLGQAQTYSGDLKLAHYMKIPPKTVFSCQIVASIWACFVQIAVMNWTLGAIDGVCSPTQAAHFTCPNGKTFFSSSIVWGVIGPQRMFGPGSIYHAIQWYWLLGALLPVLFYVIVRCFPRTPLRMLNAPVMLGAMAWLPPATPLSFSTWVFFGLLFNYSIRSRFPGWWHTYNYITAAALDSGLVIATIIIFFAITLPGVDIPQWWGNVDVYNTADASYTAMRKMVPEGGTFGPATW</sequence>
<comment type="similarity">
    <text evidence="2">Belongs to the oligopeptide OPT transporter family.</text>
</comment>
<keyword evidence="3" id="KW-0813">Transport</keyword>
<feature type="transmembrane region" description="Helical" evidence="10">
    <location>
        <begin position="376"/>
        <end position="402"/>
    </location>
</feature>
<protein>
    <recommendedName>
        <fullName evidence="13">OPT family small oligopeptide transporter</fullName>
    </recommendedName>
</protein>
<evidence type="ECO:0000256" key="9">
    <source>
        <dbReference type="SAM" id="MobiDB-lite"/>
    </source>
</evidence>
<reference evidence="11" key="1">
    <citation type="submission" date="2021-02" db="EMBL/GenBank/DDBJ databases">
        <title>Genome sequence Cadophora malorum strain M34.</title>
        <authorList>
            <person name="Stefanovic E."/>
            <person name="Vu D."/>
            <person name="Scully C."/>
            <person name="Dijksterhuis J."/>
            <person name="Roader J."/>
            <person name="Houbraken J."/>
        </authorList>
    </citation>
    <scope>NUCLEOTIDE SEQUENCE</scope>
    <source>
        <strain evidence="11">M34</strain>
    </source>
</reference>
<dbReference type="InterPro" id="IPR004813">
    <property type="entry name" value="OPT"/>
</dbReference>
<dbReference type="EMBL" id="JAFJYH010000465">
    <property type="protein sequence ID" value="KAG4411534.1"/>
    <property type="molecule type" value="Genomic_DNA"/>
</dbReference>
<keyword evidence="7 10" id="KW-1133">Transmembrane helix</keyword>
<keyword evidence="8 10" id="KW-0472">Membrane</keyword>
<feature type="transmembrane region" description="Helical" evidence="10">
    <location>
        <begin position="235"/>
        <end position="255"/>
    </location>
</feature>
<comment type="subcellular location">
    <subcellularLocation>
        <location evidence="1">Membrane</location>
        <topology evidence="1">Multi-pass membrane protein</topology>
    </subcellularLocation>
</comment>
<accession>A0A8H7T100</accession>
<feature type="compositionally biased region" description="Basic and acidic residues" evidence="9">
    <location>
        <begin position="32"/>
        <end position="46"/>
    </location>
</feature>
<feature type="transmembrane region" description="Helical" evidence="10">
    <location>
        <begin position="201"/>
        <end position="223"/>
    </location>
</feature>
<feature type="transmembrane region" description="Helical" evidence="10">
    <location>
        <begin position="717"/>
        <end position="739"/>
    </location>
</feature>
<evidence type="ECO:0000256" key="8">
    <source>
        <dbReference type="ARBA" id="ARBA00023136"/>
    </source>
</evidence>
<evidence type="ECO:0000256" key="2">
    <source>
        <dbReference type="ARBA" id="ARBA00008807"/>
    </source>
</evidence>
<feature type="transmembrane region" description="Helical" evidence="10">
    <location>
        <begin position="759"/>
        <end position="781"/>
    </location>
</feature>
<evidence type="ECO:0000313" key="12">
    <source>
        <dbReference type="Proteomes" id="UP000664132"/>
    </source>
</evidence>
<evidence type="ECO:0000256" key="3">
    <source>
        <dbReference type="ARBA" id="ARBA00022448"/>
    </source>
</evidence>
<keyword evidence="4 10" id="KW-0812">Transmembrane</keyword>
<dbReference type="NCBIfam" id="TIGR00728">
    <property type="entry name" value="OPT_sfam"/>
    <property type="match status" value="1"/>
</dbReference>
<feature type="transmembrane region" description="Helical" evidence="10">
    <location>
        <begin position="302"/>
        <end position="324"/>
    </location>
</feature>
<organism evidence="11 12">
    <name type="scientific">Cadophora malorum</name>
    <dbReference type="NCBI Taxonomy" id="108018"/>
    <lineage>
        <taxon>Eukaryota</taxon>
        <taxon>Fungi</taxon>
        <taxon>Dikarya</taxon>
        <taxon>Ascomycota</taxon>
        <taxon>Pezizomycotina</taxon>
        <taxon>Leotiomycetes</taxon>
        <taxon>Helotiales</taxon>
        <taxon>Ploettnerulaceae</taxon>
        <taxon>Cadophora</taxon>
    </lineage>
</organism>